<feature type="transmembrane region" description="Helical" evidence="6">
    <location>
        <begin position="352"/>
        <end position="373"/>
    </location>
</feature>
<feature type="transmembrane region" description="Helical" evidence="6">
    <location>
        <begin position="297"/>
        <end position="315"/>
    </location>
</feature>
<evidence type="ECO:0000313" key="9">
    <source>
        <dbReference type="Proteomes" id="UP000431913"/>
    </source>
</evidence>
<keyword evidence="5 6" id="KW-0472">Membrane</keyword>
<dbReference type="InterPro" id="IPR011701">
    <property type="entry name" value="MFS"/>
</dbReference>
<dbReference type="Gene3D" id="1.20.1250.20">
    <property type="entry name" value="MFS general substrate transporter like domains"/>
    <property type="match status" value="2"/>
</dbReference>
<dbReference type="InterPro" id="IPR052528">
    <property type="entry name" value="Sugar_transport-like"/>
</dbReference>
<dbReference type="AlphaFoldDB" id="A0A6I2U3L8"/>
<dbReference type="Pfam" id="PF07690">
    <property type="entry name" value="MFS_1"/>
    <property type="match status" value="1"/>
</dbReference>
<reference evidence="8 9" key="1">
    <citation type="submission" date="2019-08" db="EMBL/GenBank/DDBJ databases">
        <title>In-depth cultivation of the pig gut microbiome towards novel bacterial diversity and tailored functional studies.</title>
        <authorList>
            <person name="Wylensek D."/>
            <person name="Hitch T.C.A."/>
            <person name="Clavel T."/>
        </authorList>
    </citation>
    <scope>NUCLEOTIDE SEQUENCE [LARGE SCALE GENOMIC DNA]</scope>
    <source>
        <strain evidence="8 9">WCA3-601-WT-6J</strain>
    </source>
</reference>
<keyword evidence="2" id="KW-0813">Transport</keyword>
<keyword evidence="3 6" id="KW-0812">Transmembrane</keyword>
<dbReference type="PANTHER" id="PTHR23526:SF1">
    <property type="entry name" value="MAJOR FACILITATOR SUPERFAMILY MFS_1"/>
    <property type="match status" value="1"/>
</dbReference>
<evidence type="ECO:0000256" key="6">
    <source>
        <dbReference type="SAM" id="Phobius"/>
    </source>
</evidence>
<dbReference type="InterPro" id="IPR020846">
    <property type="entry name" value="MFS_dom"/>
</dbReference>
<gene>
    <name evidence="8" type="ORF">FYJ76_02380</name>
</gene>
<sequence length="446" mass="48874">MHGRLLCMLPFYFPKRWIMIPKIEPQADAQYIYVKKEAFYKGNFISLMCESFFFAFALTMFSPENVLPVYVSSLSDKAIYIALISALYYGISYSATVFSCVVGVNARSPKWISVVICFLQRIGFFLIFLSTYLASGNVKLALVTFFVSLTLYAGSAGMSNPLFAQMVGTSIHRNVGTFYGAYNMVGACSGVLASVVLTQCLARLEFPFSFRCVFLLGLISALIATVVVCVGVREVTDDRVREKIRLRDIFPIGTQILRENRGFRNYTIIKILVGAAEFAIPYYIITASGLKNVPAGFVGIMATIYLVAKMVGSLVMGRLADRFGAMIVLRVSCICGAVAALLAAFIKDYRLAYVMYALLAVAVNGIMMSSSIACVTCSKNVRTPIYMATVGLLCAPLYVITSFCGAALASWFSYTALFLLAVGVYAVSALLTFWLKDSRGQAEKGE</sequence>
<feature type="transmembrane region" description="Helical" evidence="6">
    <location>
        <begin position="208"/>
        <end position="232"/>
    </location>
</feature>
<dbReference type="Proteomes" id="UP000431913">
    <property type="component" value="Unassembled WGS sequence"/>
</dbReference>
<organism evidence="8 9">
    <name type="scientific">Ruthenibacterium lactatiformans</name>
    <dbReference type="NCBI Taxonomy" id="1550024"/>
    <lineage>
        <taxon>Bacteria</taxon>
        <taxon>Bacillati</taxon>
        <taxon>Bacillota</taxon>
        <taxon>Clostridia</taxon>
        <taxon>Eubacteriales</taxon>
        <taxon>Oscillospiraceae</taxon>
        <taxon>Ruthenibacterium</taxon>
    </lineage>
</organism>
<evidence type="ECO:0000256" key="2">
    <source>
        <dbReference type="ARBA" id="ARBA00022448"/>
    </source>
</evidence>
<name>A0A6I2U3L8_9FIRM</name>
<evidence type="ECO:0000256" key="4">
    <source>
        <dbReference type="ARBA" id="ARBA00022989"/>
    </source>
</evidence>
<accession>A0A6I2U3L8</accession>
<dbReference type="PANTHER" id="PTHR23526">
    <property type="entry name" value="INTEGRAL MEMBRANE TRANSPORT PROTEIN-RELATED"/>
    <property type="match status" value="1"/>
</dbReference>
<comment type="caution">
    <text evidence="8">The sequence shown here is derived from an EMBL/GenBank/DDBJ whole genome shotgun (WGS) entry which is preliminary data.</text>
</comment>
<evidence type="ECO:0000259" key="7">
    <source>
        <dbReference type="PROSITE" id="PS50850"/>
    </source>
</evidence>
<feature type="transmembrane region" description="Helical" evidence="6">
    <location>
        <begin position="38"/>
        <end position="58"/>
    </location>
</feature>
<proteinExistence type="predicted"/>
<feature type="transmembrane region" description="Helical" evidence="6">
    <location>
        <begin position="175"/>
        <end position="196"/>
    </location>
</feature>
<feature type="transmembrane region" description="Helical" evidence="6">
    <location>
        <begin position="385"/>
        <end position="408"/>
    </location>
</feature>
<feature type="transmembrane region" description="Helical" evidence="6">
    <location>
        <begin position="414"/>
        <end position="435"/>
    </location>
</feature>
<protein>
    <submittedName>
        <fullName evidence="8">MFS transporter</fullName>
    </submittedName>
</protein>
<keyword evidence="4 6" id="KW-1133">Transmembrane helix</keyword>
<dbReference type="EMBL" id="VUNJ01000002">
    <property type="protein sequence ID" value="MST90793.1"/>
    <property type="molecule type" value="Genomic_DNA"/>
</dbReference>
<dbReference type="SUPFAM" id="SSF103473">
    <property type="entry name" value="MFS general substrate transporter"/>
    <property type="match status" value="1"/>
</dbReference>
<evidence type="ECO:0000256" key="3">
    <source>
        <dbReference type="ARBA" id="ARBA00022692"/>
    </source>
</evidence>
<evidence type="ECO:0000313" key="8">
    <source>
        <dbReference type="EMBL" id="MST90793.1"/>
    </source>
</evidence>
<feature type="domain" description="Major facilitator superfamily (MFS) profile" evidence="7">
    <location>
        <begin position="209"/>
        <end position="446"/>
    </location>
</feature>
<feature type="transmembrane region" description="Helical" evidence="6">
    <location>
        <begin position="267"/>
        <end position="285"/>
    </location>
</feature>
<evidence type="ECO:0000256" key="5">
    <source>
        <dbReference type="ARBA" id="ARBA00023136"/>
    </source>
</evidence>
<evidence type="ECO:0000256" key="1">
    <source>
        <dbReference type="ARBA" id="ARBA00004651"/>
    </source>
</evidence>
<feature type="transmembrane region" description="Helical" evidence="6">
    <location>
        <begin position="111"/>
        <end position="134"/>
    </location>
</feature>
<dbReference type="GO" id="GO:0005886">
    <property type="term" value="C:plasma membrane"/>
    <property type="evidence" value="ECO:0007669"/>
    <property type="project" value="UniProtKB-SubCell"/>
</dbReference>
<feature type="transmembrane region" description="Helical" evidence="6">
    <location>
        <begin position="140"/>
        <end position="163"/>
    </location>
</feature>
<feature type="transmembrane region" description="Helical" evidence="6">
    <location>
        <begin position="327"/>
        <end position="346"/>
    </location>
</feature>
<feature type="transmembrane region" description="Helical" evidence="6">
    <location>
        <begin position="78"/>
        <end position="104"/>
    </location>
</feature>
<dbReference type="InterPro" id="IPR036259">
    <property type="entry name" value="MFS_trans_sf"/>
</dbReference>
<dbReference type="PROSITE" id="PS50850">
    <property type="entry name" value="MFS"/>
    <property type="match status" value="1"/>
</dbReference>
<comment type="subcellular location">
    <subcellularLocation>
        <location evidence="1">Cell membrane</location>
        <topology evidence="1">Multi-pass membrane protein</topology>
    </subcellularLocation>
</comment>
<dbReference type="GO" id="GO:0022857">
    <property type="term" value="F:transmembrane transporter activity"/>
    <property type="evidence" value="ECO:0007669"/>
    <property type="project" value="InterPro"/>
</dbReference>